<dbReference type="Proteomes" id="UP000002709">
    <property type="component" value="Chromosome"/>
</dbReference>
<dbReference type="InterPro" id="IPR005215">
    <property type="entry name" value="Trig_fac"/>
</dbReference>
<dbReference type="InterPro" id="IPR008880">
    <property type="entry name" value="Trigger_fac_C"/>
</dbReference>
<evidence type="ECO:0000256" key="3">
    <source>
        <dbReference type="ARBA" id="ARBA00013194"/>
    </source>
</evidence>
<feature type="domain" description="Trigger factor ribosome-binding bacterial" evidence="10">
    <location>
        <begin position="12"/>
        <end position="151"/>
    </location>
</feature>
<dbReference type="InterPro" id="IPR046357">
    <property type="entry name" value="PPIase_dom_sf"/>
</dbReference>
<comment type="subcellular location">
    <subcellularLocation>
        <location evidence="9">Cytoplasm</location>
    </subcellularLocation>
    <text evidence="9">About half TF is bound to the ribosome near the polypeptide exit tunnel while the other half is free in the cytoplasm.</text>
</comment>
<comment type="domain">
    <text evidence="9">Consists of 3 domains; the N-terminus binds the ribosome, the middle domain has PPIase activity, while the C-terminus has intrinsic chaperone activity on its own.</text>
</comment>
<dbReference type="GO" id="GO:0051301">
    <property type="term" value="P:cell division"/>
    <property type="evidence" value="ECO:0007669"/>
    <property type="project" value="UniProtKB-KW"/>
</dbReference>
<protein>
    <recommendedName>
        <fullName evidence="4 9">Trigger factor</fullName>
        <shortName evidence="9">TF</shortName>
        <ecNumber evidence="3 9">5.2.1.8</ecNumber>
    </recommendedName>
    <alternativeName>
        <fullName evidence="8 9">PPIase</fullName>
    </alternativeName>
</protein>
<dbReference type="Gene3D" id="3.30.70.1050">
    <property type="entry name" value="Trigger factor ribosome-binding domain"/>
    <property type="match status" value="1"/>
</dbReference>
<reference evidence="13" key="1">
    <citation type="submission" date="2005-08" db="EMBL/GenBank/DDBJ databases">
        <title>Complete sequence of Pelodictyon luteolum DSM 273.</title>
        <authorList>
            <consortium name="US DOE Joint Genome Institute"/>
            <person name="Copeland A."/>
            <person name="Lucas S."/>
            <person name="Lapidus A."/>
            <person name="Barry K."/>
            <person name="Detter J.C."/>
            <person name="Glavina T."/>
            <person name="Hammon N."/>
            <person name="Israni S."/>
            <person name="Pitluck S."/>
            <person name="Bryant D."/>
            <person name="Schmutz J."/>
            <person name="Larimer F."/>
            <person name="Land M."/>
            <person name="Kyrpides N."/>
            <person name="Ivanova N."/>
            <person name="Richardson P."/>
        </authorList>
    </citation>
    <scope>NUCLEOTIDE SEQUENCE [LARGE SCALE GENOMIC DNA]</scope>
    <source>
        <strain evidence="13">DSM 273 / BCRC 81028 / 2530</strain>
    </source>
</reference>
<comment type="catalytic activity">
    <reaction evidence="1 9">
        <text>[protein]-peptidylproline (omega=180) = [protein]-peptidylproline (omega=0)</text>
        <dbReference type="Rhea" id="RHEA:16237"/>
        <dbReference type="Rhea" id="RHEA-COMP:10747"/>
        <dbReference type="Rhea" id="RHEA-COMP:10748"/>
        <dbReference type="ChEBI" id="CHEBI:83833"/>
        <dbReference type="ChEBI" id="CHEBI:83834"/>
        <dbReference type="EC" id="5.2.1.8"/>
    </reaction>
</comment>
<evidence type="ECO:0000313" key="13">
    <source>
        <dbReference type="Proteomes" id="UP000002709"/>
    </source>
</evidence>
<dbReference type="SUPFAM" id="SSF102735">
    <property type="entry name" value="Trigger factor ribosome-binding domain"/>
    <property type="match status" value="1"/>
</dbReference>
<evidence type="ECO:0000256" key="4">
    <source>
        <dbReference type="ARBA" id="ARBA00016902"/>
    </source>
</evidence>
<dbReference type="SUPFAM" id="SSF109998">
    <property type="entry name" value="Triger factor/SurA peptide-binding domain-like"/>
    <property type="match status" value="1"/>
</dbReference>
<dbReference type="GO" id="GO:0015031">
    <property type="term" value="P:protein transport"/>
    <property type="evidence" value="ECO:0007669"/>
    <property type="project" value="UniProtKB-UniRule"/>
</dbReference>
<evidence type="ECO:0000313" key="12">
    <source>
        <dbReference type="EMBL" id="ABB23160.1"/>
    </source>
</evidence>
<dbReference type="KEGG" id="plt:Plut_0272"/>
<dbReference type="AlphaFoldDB" id="Q3B671"/>
<evidence type="ECO:0000256" key="5">
    <source>
        <dbReference type="ARBA" id="ARBA00023110"/>
    </source>
</evidence>
<evidence type="ECO:0000256" key="1">
    <source>
        <dbReference type="ARBA" id="ARBA00000971"/>
    </source>
</evidence>
<proteinExistence type="inferred from homology"/>
<feature type="domain" description="Trigger factor C-terminal" evidence="11">
    <location>
        <begin position="267"/>
        <end position="419"/>
    </location>
</feature>
<accession>Q3B671</accession>
<keyword evidence="9" id="KW-0132">Cell division</keyword>
<dbReference type="InterPro" id="IPR008881">
    <property type="entry name" value="Trigger_fac_ribosome-bd_bac"/>
</dbReference>
<dbReference type="Pfam" id="PF05697">
    <property type="entry name" value="Trigger_N"/>
    <property type="match status" value="1"/>
</dbReference>
<organism evidence="12 13">
    <name type="scientific">Chlorobium luteolum (strain DSM 273 / BCRC 81028 / 2530)</name>
    <name type="common">Pelodictyon luteolum</name>
    <dbReference type="NCBI Taxonomy" id="319225"/>
    <lineage>
        <taxon>Bacteria</taxon>
        <taxon>Pseudomonadati</taxon>
        <taxon>Chlorobiota</taxon>
        <taxon>Chlorobiia</taxon>
        <taxon>Chlorobiales</taxon>
        <taxon>Chlorobiaceae</taxon>
        <taxon>Chlorobium/Pelodictyon group</taxon>
        <taxon>Pelodictyon</taxon>
    </lineage>
</organism>
<evidence type="ECO:0000256" key="7">
    <source>
        <dbReference type="ARBA" id="ARBA00023235"/>
    </source>
</evidence>
<dbReference type="HAMAP" id="MF_00303">
    <property type="entry name" value="Trigger_factor_Tig"/>
    <property type="match status" value="1"/>
</dbReference>
<dbReference type="Gene3D" id="3.10.50.40">
    <property type="match status" value="1"/>
</dbReference>
<dbReference type="InterPro" id="IPR037041">
    <property type="entry name" value="Trigger_fac_C_sf"/>
</dbReference>
<keyword evidence="5 9" id="KW-0697">Rotamase</keyword>
<keyword evidence="13" id="KW-1185">Reference proteome</keyword>
<keyword evidence="9" id="KW-0131">Cell cycle</keyword>
<name>Q3B671_CHLL3</name>
<evidence type="ECO:0000259" key="11">
    <source>
        <dbReference type="Pfam" id="PF05698"/>
    </source>
</evidence>
<dbReference type="Gene3D" id="1.10.3120.10">
    <property type="entry name" value="Trigger factor, C-terminal domain"/>
    <property type="match status" value="1"/>
</dbReference>
<evidence type="ECO:0000256" key="6">
    <source>
        <dbReference type="ARBA" id="ARBA00023186"/>
    </source>
</evidence>
<dbReference type="GO" id="GO:0003755">
    <property type="term" value="F:peptidyl-prolyl cis-trans isomerase activity"/>
    <property type="evidence" value="ECO:0007669"/>
    <property type="project" value="UniProtKB-UniRule"/>
</dbReference>
<dbReference type="EC" id="5.2.1.8" evidence="3 9"/>
<evidence type="ECO:0000259" key="10">
    <source>
        <dbReference type="Pfam" id="PF05697"/>
    </source>
</evidence>
<dbReference type="PIRSF" id="PIRSF003095">
    <property type="entry name" value="Trigger_factor"/>
    <property type="match status" value="1"/>
</dbReference>
<dbReference type="SUPFAM" id="SSF54534">
    <property type="entry name" value="FKBP-like"/>
    <property type="match status" value="1"/>
</dbReference>
<dbReference type="InterPro" id="IPR027304">
    <property type="entry name" value="Trigger_fact/SurA_dom_sf"/>
</dbReference>
<keyword evidence="9" id="KW-0963">Cytoplasm</keyword>
<dbReference type="EMBL" id="CP000096">
    <property type="protein sequence ID" value="ABB23160.1"/>
    <property type="molecule type" value="Genomic_DNA"/>
</dbReference>
<dbReference type="Pfam" id="PF05698">
    <property type="entry name" value="Trigger_C"/>
    <property type="match status" value="1"/>
</dbReference>
<keyword evidence="7 9" id="KW-0413">Isomerase</keyword>
<evidence type="ECO:0000256" key="8">
    <source>
        <dbReference type="ARBA" id="ARBA00029986"/>
    </source>
</evidence>
<sequence>MTIITKPQRALQKNIKNISETEQELEIIFTSDEFANDYEQELEEAKKTVQLKGFRKGHAPAGLIRKLAGPAIEASIAEKLASKHFGDIVESDKIKTASRAGMIDFTFTPEQLTVRLGYEVHPEFDLKDFSSYSFTRSVYTIDDAAVEKEINLILKGHGTMVSVDEAATATDTVIGDVVKLTEEGEEGEGKTENHHFNLEYLPEDNPFGKAIAGKKAGETVVVETPGQNEGDAPVNFRVTISEVKRMELPELTDELVKEITGQRFENVADFKADVKIQLDEHFSMKSEEDLLESISAKLIDENPVATPKTMVASFSNMLVENAKRQMGGSFPKAFDTDQFQTAMQPNAERHARWLVISQKIAEMNNLEIDEAAIREYAEKEAAKNTAMNAEELMKTYMSADFRDYVTDTITKEKIYEIIKAKVSITDEATPVPDHRG</sequence>
<evidence type="ECO:0000256" key="2">
    <source>
        <dbReference type="ARBA" id="ARBA00005464"/>
    </source>
</evidence>
<dbReference type="GO" id="GO:0006457">
    <property type="term" value="P:protein folding"/>
    <property type="evidence" value="ECO:0007669"/>
    <property type="project" value="UniProtKB-UniRule"/>
</dbReference>
<comment type="function">
    <text evidence="9">Involved in protein export. Acts as a chaperone by maintaining the newly synthesized protein in an open conformation. Functions as a peptidyl-prolyl cis-trans isomerase.</text>
</comment>
<dbReference type="NCBIfam" id="TIGR00115">
    <property type="entry name" value="tig"/>
    <property type="match status" value="1"/>
</dbReference>
<evidence type="ECO:0000256" key="9">
    <source>
        <dbReference type="HAMAP-Rule" id="MF_00303"/>
    </source>
</evidence>
<comment type="similarity">
    <text evidence="2 9">Belongs to the FKBP-type PPIase family. Tig subfamily.</text>
</comment>
<dbReference type="HOGENOM" id="CLU_033058_3_1_10"/>
<keyword evidence="6 9" id="KW-0143">Chaperone</keyword>
<dbReference type="InterPro" id="IPR036611">
    <property type="entry name" value="Trigger_fac_ribosome-bd_sf"/>
</dbReference>
<dbReference type="GO" id="GO:0005737">
    <property type="term" value="C:cytoplasm"/>
    <property type="evidence" value="ECO:0007669"/>
    <property type="project" value="UniProtKB-SubCell"/>
</dbReference>
<dbReference type="STRING" id="319225.Plut_0272"/>
<gene>
    <name evidence="9" type="primary">tig</name>
    <name evidence="12" type="ordered locus">Plut_0272</name>
</gene>
<dbReference type="eggNOG" id="COG0544">
    <property type="taxonomic scope" value="Bacteria"/>
</dbReference>